<feature type="compositionally biased region" description="Low complexity" evidence="1">
    <location>
        <begin position="215"/>
        <end position="239"/>
    </location>
</feature>
<feature type="region of interest" description="Disordered" evidence="1">
    <location>
        <begin position="189"/>
        <end position="249"/>
    </location>
</feature>
<feature type="region of interest" description="Disordered" evidence="1">
    <location>
        <begin position="407"/>
        <end position="428"/>
    </location>
</feature>
<name>A0ABP9SCL2_9ACTN</name>
<dbReference type="Proteomes" id="UP001501570">
    <property type="component" value="Unassembled WGS sequence"/>
</dbReference>
<dbReference type="Gene3D" id="2.60.40.2700">
    <property type="match status" value="1"/>
</dbReference>
<dbReference type="RefSeq" id="WP_345634761.1">
    <property type="nucleotide sequence ID" value="NZ_BAABJQ010000020.1"/>
</dbReference>
<reference evidence="3" key="1">
    <citation type="journal article" date="2019" name="Int. J. Syst. Evol. Microbiol.">
        <title>The Global Catalogue of Microorganisms (GCM) 10K type strain sequencing project: providing services to taxonomists for standard genome sequencing and annotation.</title>
        <authorList>
            <consortium name="The Broad Institute Genomics Platform"/>
            <consortium name="The Broad Institute Genome Sequencing Center for Infectious Disease"/>
            <person name="Wu L."/>
            <person name="Ma J."/>
        </authorList>
    </citation>
    <scope>NUCLEOTIDE SEQUENCE [LARGE SCALE GENOMIC DNA]</scope>
    <source>
        <strain evidence="3">JCM 18304</strain>
    </source>
</reference>
<proteinExistence type="predicted"/>
<comment type="caution">
    <text evidence="2">The sequence shown here is derived from an EMBL/GenBank/DDBJ whole genome shotgun (WGS) entry which is preliminary data.</text>
</comment>
<evidence type="ECO:0000313" key="3">
    <source>
        <dbReference type="Proteomes" id="UP001501570"/>
    </source>
</evidence>
<evidence type="ECO:0000313" key="2">
    <source>
        <dbReference type="EMBL" id="GAA5193946.1"/>
    </source>
</evidence>
<evidence type="ECO:0008006" key="4">
    <source>
        <dbReference type="Google" id="ProtNLM"/>
    </source>
</evidence>
<accession>A0ABP9SCL2</accession>
<dbReference type="EMBL" id="BAABJQ010000020">
    <property type="protein sequence ID" value="GAA5193946.1"/>
    <property type="molecule type" value="Genomic_DNA"/>
</dbReference>
<evidence type="ECO:0000256" key="1">
    <source>
        <dbReference type="SAM" id="MobiDB-lite"/>
    </source>
</evidence>
<protein>
    <recommendedName>
        <fullName evidence="4">Lamin Tail Domain</fullName>
    </recommendedName>
</protein>
<feature type="compositionally biased region" description="Pro residues" evidence="1">
    <location>
        <begin position="417"/>
        <end position="428"/>
    </location>
</feature>
<sequence length="531" mass="55768">MLIAGGAIAGTAFAVDANADDSASPPPLFVSEIDPDNTSYDNFEFFEVANTTDADINLRQSGFSFNYAYVDSGDTTKDVPLTVAEDAVVPAHGAAVFWLQYTSTTVDSTQYTDAEFLSHFGADPATPVYHVTGQPGMANTGERAVRIVKGDTVLDWSYYGAGDVAPDQDAKFAVPADASVQSMTKFETLADPNPGVLDPGQLPGTGGPTPPTGSPSPTATPTASPTPSSSPTVGPTGPAVIPPVYVSEIDPDNTSDDNFEFFEVANTTDADIDLGKQGITFHYIFVDDTATSRDVILKVAEDAVVPARGAAVFWVQYTSGNVNSTGYSDADFRAHFLADPSVPVYHVTGQAGMANAGERGIRIMNGDGSVLDWSYYHAGDVGAEEDVKYGLPTTSSSSMPEISRLVPPDPGLLDPGQLPPAPASPTPTGPPVVGVKPTINGNAVAGKTLKVKTGNWKTRGVTFTYQWLTDDRVIPGATAPTFTLTTGMRNERISVRVTGSAAGYAPTAYTSKQTDPVTVSPLHCSDWLCQR</sequence>
<organism evidence="2 3">
    <name type="scientific">Rugosimonospora acidiphila</name>
    <dbReference type="NCBI Taxonomy" id="556531"/>
    <lineage>
        <taxon>Bacteria</taxon>
        <taxon>Bacillati</taxon>
        <taxon>Actinomycetota</taxon>
        <taxon>Actinomycetes</taxon>
        <taxon>Micromonosporales</taxon>
        <taxon>Micromonosporaceae</taxon>
        <taxon>Rugosimonospora</taxon>
    </lineage>
</organism>
<gene>
    <name evidence="2" type="ORF">GCM10023322_57110</name>
</gene>
<keyword evidence="3" id="KW-1185">Reference proteome</keyword>